<dbReference type="Proteomes" id="UP001642540">
    <property type="component" value="Unassembled WGS sequence"/>
</dbReference>
<dbReference type="EMBL" id="CAXLJM020000004">
    <property type="protein sequence ID" value="CAL8070558.1"/>
    <property type="molecule type" value="Genomic_DNA"/>
</dbReference>
<feature type="transmembrane region" description="Helical" evidence="1">
    <location>
        <begin position="271"/>
        <end position="297"/>
    </location>
</feature>
<evidence type="ECO:0000256" key="1">
    <source>
        <dbReference type="SAM" id="Phobius"/>
    </source>
</evidence>
<reference evidence="2 3" key="1">
    <citation type="submission" date="2024-08" db="EMBL/GenBank/DDBJ databases">
        <authorList>
            <person name="Cucini C."/>
            <person name="Frati F."/>
        </authorList>
    </citation>
    <scope>NUCLEOTIDE SEQUENCE [LARGE SCALE GENOMIC DNA]</scope>
</reference>
<accession>A0ABP1PN30</accession>
<feature type="transmembrane region" description="Helical" evidence="1">
    <location>
        <begin position="66"/>
        <end position="85"/>
    </location>
</feature>
<name>A0ABP1PN30_9HEXA</name>
<protein>
    <submittedName>
        <fullName evidence="2">Uncharacterized protein</fullName>
    </submittedName>
</protein>
<keyword evidence="1" id="KW-0812">Transmembrane</keyword>
<keyword evidence="3" id="KW-1185">Reference proteome</keyword>
<proteinExistence type="predicted"/>
<evidence type="ECO:0000313" key="3">
    <source>
        <dbReference type="Proteomes" id="UP001642540"/>
    </source>
</evidence>
<gene>
    <name evidence="2" type="ORF">ODALV1_LOCUS1300</name>
</gene>
<organism evidence="2 3">
    <name type="scientific">Orchesella dallaii</name>
    <dbReference type="NCBI Taxonomy" id="48710"/>
    <lineage>
        <taxon>Eukaryota</taxon>
        <taxon>Metazoa</taxon>
        <taxon>Ecdysozoa</taxon>
        <taxon>Arthropoda</taxon>
        <taxon>Hexapoda</taxon>
        <taxon>Collembola</taxon>
        <taxon>Entomobryomorpha</taxon>
        <taxon>Entomobryoidea</taxon>
        <taxon>Orchesellidae</taxon>
        <taxon>Orchesellinae</taxon>
        <taxon>Orchesella</taxon>
    </lineage>
</organism>
<feature type="transmembrane region" description="Helical" evidence="1">
    <location>
        <begin position="221"/>
        <end position="240"/>
    </location>
</feature>
<evidence type="ECO:0000313" key="2">
    <source>
        <dbReference type="EMBL" id="CAL8070558.1"/>
    </source>
</evidence>
<comment type="caution">
    <text evidence="2">The sequence shown here is derived from an EMBL/GenBank/DDBJ whole genome shotgun (WGS) entry which is preliminary data.</text>
</comment>
<feature type="transmembrane region" description="Helical" evidence="1">
    <location>
        <begin position="21"/>
        <end position="42"/>
    </location>
</feature>
<feature type="transmembrane region" description="Helical" evidence="1">
    <location>
        <begin position="179"/>
        <end position="200"/>
    </location>
</feature>
<keyword evidence="1" id="KW-0472">Membrane</keyword>
<feature type="transmembrane region" description="Helical" evidence="1">
    <location>
        <begin position="358"/>
        <end position="382"/>
    </location>
</feature>
<feature type="transmembrane region" description="Helical" evidence="1">
    <location>
        <begin position="388"/>
        <end position="405"/>
    </location>
</feature>
<sequence>MCNHNLQFGMEQLNYIKEIEVFIFLIGAGSIILPPSYLPFFLTENEPMHEFFQDVFEVDVSLKLNYLPVFLVTTWVIYSCGGIAFHIMSVGIIYFEFTVVCISSLIPQNLVPHRGQENFRMPEYHVQTTCFGILHETEVLQIYRTLQVFNILSNNIYATILLSAHHPLLMLTMVGLSFLLIRFFEIVYAAGLIAIIVVFTDEMCNHNLQFGLEQLNFIKEIEVFVFLISVGSIILPPWYLPFFLTENEPMHEFFQDVFEVDVSLKVNYLPILLLITWVIYSCGGIAFHIMSVVIIYFEFTVVCISSLMPQSLVPHRGQENFRMPEYHVQTTSFGILHETEVLQMYRTLQVFNILSNNIFATILLSAHHPLLMLILVGLSFILIRFFEFVYAAGLMAMIMVFRSTMERRILHTYSKLGIVFDYDSDKEANNSKSLVSLDENFVKRKSAFGKIIHIKLHNKLFFTRVANSATMGLGETYMDGHLGL</sequence>
<keyword evidence="1" id="KW-1133">Transmembrane helix</keyword>